<evidence type="ECO:0000313" key="3">
    <source>
        <dbReference type="EMBL" id="KAF5330283.1"/>
    </source>
</evidence>
<proteinExistence type="predicted"/>
<protein>
    <recommendedName>
        <fullName evidence="2">F-box domain-containing protein</fullName>
    </recommendedName>
</protein>
<dbReference type="EMBL" id="JAACJJ010000001">
    <property type="protein sequence ID" value="KAF5330283.1"/>
    <property type="molecule type" value="Genomic_DNA"/>
</dbReference>
<sequence length="704" mass="79317">MSTRKSTRIAKSPNDNPAANDDDYLSGGGDNSEEESPKKKKTKAGGKRKAVGTHVKSDSVKPPAPKRRRGNRGLLKDVVDMPLDIVYEIFGKLSPGDLFNLSQTSKDLRNILSSKSSASIWKEARGNIPALPDCPSDLSEPQYANLCFMKHCMKCLRPRMTTTYHLWSARIRLCKSCLEQECTNYYPKDTSRIYSVLKYMPSITMLLPGRRQRTQLYYHEPSVLKWHTKLTSRTDKEERLSVERQLKAVHEHGLACSTWLSQRRLEIEEKKASEIDEKGNLVVEYAKKLGWAEEFQLSPVAVEVLKQDNDVHKACTKNLTEKALNNLEETINEVLEGVRVERLSNAVDALLRKRLPLLKEVSQECRKDLSPAQATPSTRQLFELPSVRDLILNTPDTVEMDASYFQPVVDDYAALVGEWRARMDQNLIDLIKEGYGPDRIVDEGTILDLATTVFICSIGCSGGTEPIGYPRALCHACTRRPYGSGKVRKLLTPLEQAENITLRDVLNEGAWNHYSELTFRPELGKMLGDIIELCGFERDTTTRAEMDAANPVFECLACHKGSKGRAVMTWRSTVSHWRKEHALAYLYAGYETETRMKLRVIEDPKEAGLLRRELAVQREKDAACSVSSVCVECHHEGSSADLKTHCKKEHHRTAVDGDILPKIDSGHFCDNYYAWPPRDDDEHALIPGTEIAPIKTPTSKSGAK</sequence>
<dbReference type="OrthoDB" id="2322499at2759"/>
<accession>A0A8H5FBG7</accession>
<evidence type="ECO:0000313" key="4">
    <source>
        <dbReference type="Proteomes" id="UP000567179"/>
    </source>
</evidence>
<name>A0A8H5FBG7_9AGAR</name>
<dbReference type="Proteomes" id="UP000567179">
    <property type="component" value="Unassembled WGS sequence"/>
</dbReference>
<feature type="domain" description="F-box" evidence="2">
    <location>
        <begin position="75"/>
        <end position="124"/>
    </location>
</feature>
<dbReference type="AlphaFoldDB" id="A0A8H5FBG7"/>
<dbReference type="InterPro" id="IPR001810">
    <property type="entry name" value="F-box_dom"/>
</dbReference>
<reference evidence="3 4" key="1">
    <citation type="journal article" date="2020" name="ISME J.">
        <title>Uncovering the hidden diversity of litter-decomposition mechanisms in mushroom-forming fungi.</title>
        <authorList>
            <person name="Floudas D."/>
            <person name="Bentzer J."/>
            <person name="Ahren D."/>
            <person name="Johansson T."/>
            <person name="Persson P."/>
            <person name="Tunlid A."/>
        </authorList>
    </citation>
    <scope>NUCLEOTIDE SEQUENCE [LARGE SCALE GENOMIC DNA]</scope>
    <source>
        <strain evidence="3 4">CBS 101986</strain>
    </source>
</reference>
<evidence type="ECO:0000256" key="1">
    <source>
        <dbReference type="SAM" id="MobiDB-lite"/>
    </source>
</evidence>
<evidence type="ECO:0000259" key="2">
    <source>
        <dbReference type="PROSITE" id="PS50181"/>
    </source>
</evidence>
<dbReference type="SUPFAM" id="SSF81383">
    <property type="entry name" value="F-box domain"/>
    <property type="match status" value="1"/>
</dbReference>
<feature type="compositionally biased region" description="Basic residues" evidence="1">
    <location>
        <begin position="38"/>
        <end position="51"/>
    </location>
</feature>
<gene>
    <name evidence="3" type="ORF">D9619_006076</name>
</gene>
<dbReference type="SMART" id="SM00256">
    <property type="entry name" value="FBOX"/>
    <property type="match status" value="1"/>
</dbReference>
<dbReference type="CDD" id="cd22150">
    <property type="entry name" value="F-box_CeFBXA-like"/>
    <property type="match status" value="1"/>
</dbReference>
<dbReference type="InterPro" id="IPR036047">
    <property type="entry name" value="F-box-like_dom_sf"/>
</dbReference>
<dbReference type="Pfam" id="PF00646">
    <property type="entry name" value="F-box"/>
    <property type="match status" value="1"/>
</dbReference>
<organism evidence="3 4">
    <name type="scientific">Psilocybe cf. subviscida</name>
    <dbReference type="NCBI Taxonomy" id="2480587"/>
    <lineage>
        <taxon>Eukaryota</taxon>
        <taxon>Fungi</taxon>
        <taxon>Dikarya</taxon>
        <taxon>Basidiomycota</taxon>
        <taxon>Agaricomycotina</taxon>
        <taxon>Agaricomycetes</taxon>
        <taxon>Agaricomycetidae</taxon>
        <taxon>Agaricales</taxon>
        <taxon>Agaricineae</taxon>
        <taxon>Strophariaceae</taxon>
        <taxon>Psilocybe</taxon>
    </lineage>
</organism>
<dbReference type="PROSITE" id="PS50181">
    <property type="entry name" value="FBOX"/>
    <property type="match status" value="1"/>
</dbReference>
<keyword evidence="4" id="KW-1185">Reference proteome</keyword>
<feature type="region of interest" description="Disordered" evidence="1">
    <location>
        <begin position="1"/>
        <end position="73"/>
    </location>
</feature>
<comment type="caution">
    <text evidence="3">The sequence shown here is derived from an EMBL/GenBank/DDBJ whole genome shotgun (WGS) entry which is preliminary data.</text>
</comment>